<dbReference type="PROSITE" id="PS50012">
    <property type="entry name" value="RCC1_3"/>
    <property type="match status" value="1"/>
</dbReference>
<dbReference type="Gene3D" id="2.130.10.30">
    <property type="entry name" value="Regulator of chromosome condensation 1/beta-lactamase-inhibitor protein II"/>
    <property type="match status" value="1"/>
</dbReference>
<proteinExistence type="predicted"/>
<evidence type="ECO:0000256" key="1">
    <source>
        <dbReference type="ARBA" id="ARBA00022737"/>
    </source>
</evidence>
<dbReference type="AlphaFoldDB" id="A0A0K8S519"/>
<dbReference type="InterPro" id="IPR000210">
    <property type="entry name" value="BTB/POZ_dom"/>
</dbReference>
<dbReference type="SUPFAM" id="SSF54695">
    <property type="entry name" value="POZ domain"/>
    <property type="match status" value="1"/>
</dbReference>
<dbReference type="Pfam" id="PF13540">
    <property type="entry name" value="RCC1_2"/>
    <property type="match status" value="2"/>
</dbReference>
<dbReference type="SMART" id="SM00225">
    <property type="entry name" value="BTB"/>
    <property type="match status" value="1"/>
</dbReference>
<accession>A0A0K8S519</accession>
<dbReference type="PROSITE" id="PS00626">
    <property type="entry name" value="RCC1_2"/>
    <property type="match status" value="1"/>
</dbReference>
<evidence type="ECO:0000256" key="2">
    <source>
        <dbReference type="PROSITE-ProRule" id="PRU00235"/>
    </source>
</evidence>
<dbReference type="InterPro" id="IPR009091">
    <property type="entry name" value="RCC1/BLIP-II"/>
</dbReference>
<keyword evidence="1" id="KW-0677">Repeat</keyword>
<name>A0A0K8S519_LYGHE</name>
<protein>
    <recommendedName>
        <fullName evidence="3">BTB domain-containing protein</fullName>
    </recommendedName>
</protein>
<feature type="domain" description="BTB" evidence="3">
    <location>
        <begin position="400"/>
        <end position="457"/>
    </location>
</feature>
<dbReference type="PANTHER" id="PTHR22872">
    <property type="entry name" value="BTK-BINDING PROTEIN-RELATED"/>
    <property type="match status" value="1"/>
</dbReference>
<dbReference type="SUPFAM" id="SSF50985">
    <property type="entry name" value="RCC1/BLIP-II"/>
    <property type="match status" value="1"/>
</dbReference>
<feature type="repeat" description="RCC1" evidence="2">
    <location>
        <begin position="226"/>
        <end position="277"/>
    </location>
</feature>
<dbReference type="Pfam" id="PF00651">
    <property type="entry name" value="BTB"/>
    <property type="match status" value="1"/>
</dbReference>
<organism evidence="4">
    <name type="scientific">Lygus hesperus</name>
    <name type="common">Western plant bug</name>
    <dbReference type="NCBI Taxonomy" id="30085"/>
    <lineage>
        <taxon>Eukaryota</taxon>
        <taxon>Metazoa</taxon>
        <taxon>Ecdysozoa</taxon>
        <taxon>Arthropoda</taxon>
        <taxon>Hexapoda</taxon>
        <taxon>Insecta</taxon>
        <taxon>Pterygota</taxon>
        <taxon>Neoptera</taxon>
        <taxon>Paraneoptera</taxon>
        <taxon>Hemiptera</taxon>
        <taxon>Heteroptera</taxon>
        <taxon>Panheteroptera</taxon>
        <taxon>Cimicomorpha</taxon>
        <taxon>Miridae</taxon>
        <taxon>Mirini</taxon>
        <taxon>Lygus</taxon>
    </lineage>
</organism>
<dbReference type="InterPro" id="IPR000408">
    <property type="entry name" value="Reg_chr_condens"/>
</dbReference>
<evidence type="ECO:0000259" key="3">
    <source>
        <dbReference type="PROSITE" id="PS50097"/>
    </source>
</evidence>
<dbReference type="Gene3D" id="3.30.710.10">
    <property type="entry name" value="Potassium Channel Kv1.1, Chain A"/>
    <property type="match status" value="1"/>
</dbReference>
<sequence length="554" mass="61702">MFEPYVPCIPCTFCSSQQSKPQQPIKINNRFNPSNQIFTNVHHVPLSPQVEPAFIGTNSYYGEVLIGSTSVSKCTSCGKYPMYTSTLRIPSEKTVRTFVKFSESVICPKCKFPTSSKELNGFNFHFCTVCNKMLEVSLSDYRYHPKLTKSWSTKFPKKLEISGSWKICNIYCGSAFLVIETTSNRLLLWGTIGGVKYQGCVSNPGDVRFKSVSCGGSHLAVISSRGELYTCGLGDKGQLGYSWTADMGHTTLRKVPLNSSVVKVCCGYSTTACLMSNGYIMCFGSNMKKLSSGVINLSYSDSDFIDAPTNIMESVRFVELTHSPLKNVFCAKSEDFLVFVWGKRGSTIPEVQFEVSELAEALADMPYTYSGCPREDTVEQLSLHPISLENGKLFGNKSFSDLTLKLADGEFPVHCLVLLSNSSYFKRILSDKEMASGVLDMTSYNPTAYRCLLKYFYKLPLDDLNCEDLFDLHSIACSYKEKELVDSTFKELKTMINPNTVLKLHAKATSTNAEAILKECELFLSSPDFKNDVISFLSQDMKNALAILRIKSGE</sequence>
<evidence type="ECO:0000313" key="4">
    <source>
        <dbReference type="EMBL" id="JAG48259.1"/>
    </source>
</evidence>
<dbReference type="CDD" id="cd18186">
    <property type="entry name" value="BTB_POZ_ZBTB_KLHL-like"/>
    <property type="match status" value="1"/>
</dbReference>
<dbReference type="PROSITE" id="PS50097">
    <property type="entry name" value="BTB"/>
    <property type="match status" value="1"/>
</dbReference>
<dbReference type="InterPro" id="IPR051625">
    <property type="entry name" value="Signaling_Regulatory_Domain"/>
</dbReference>
<reference evidence="4" key="1">
    <citation type="submission" date="2014-09" db="EMBL/GenBank/DDBJ databases">
        <authorList>
            <person name="Magalhaes I.L.F."/>
            <person name="Oliveira U."/>
            <person name="Santos F.R."/>
            <person name="Vidigal T.H.D.A."/>
            <person name="Brescovit A.D."/>
            <person name="Santos A.J."/>
        </authorList>
    </citation>
    <scope>NUCLEOTIDE SEQUENCE</scope>
</reference>
<dbReference type="EMBL" id="GBRD01017568">
    <property type="protein sequence ID" value="JAG48259.1"/>
    <property type="molecule type" value="Transcribed_RNA"/>
</dbReference>
<dbReference type="InterPro" id="IPR011333">
    <property type="entry name" value="SKP1/BTB/POZ_sf"/>
</dbReference>